<comment type="caution">
    <text evidence="8">The sequence shown here is derived from an EMBL/GenBank/DDBJ whole genome shotgun (WGS) entry which is preliminary data.</text>
</comment>
<dbReference type="STRING" id="1664694.A0A0N1H6B5"/>
<feature type="region of interest" description="Disordered" evidence="6">
    <location>
        <begin position="657"/>
        <end position="684"/>
    </location>
</feature>
<keyword evidence="2" id="KW-0238">DNA-binding</keyword>
<dbReference type="CDD" id="cd00067">
    <property type="entry name" value="GAL4"/>
    <property type="match status" value="1"/>
</dbReference>
<dbReference type="EMBL" id="LFJN01000028">
    <property type="protein sequence ID" value="KPI36833.1"/>
    <property type="molecule type" value="Genomic_DNA"/>
</dbReference>
<protein>
    <recommendedName>
        <fullName evidence="7">Zn(2)-C6 fungal-type domain-containing protein</fullName>
    </recommendedName>
</protein>
<dbReference type="Pfam" id="PF00172">
    <property type="entry name" value="Zn_clus"/>
    <property type="match status" value="1"/>
</dbReference>
<dbReference type="SUPFAM" id="SSF57701">
    <property type="entry name" value="Zn2/Cys6 DNA-binding domain"/>
    <property type="match status" value="1"/>
</dbReference>
<dbReference type="RefSeq" id="XP_017996796.1">
    <property type="nucleotide sequence ID" value="XM_018140711.1"/>
</dbReference>
<evidence type="ECO:0000256" key="5">
    <source>
        <dbReference type="SAM" id="Coils"/>
    </source>
</evidence>
<evidence type="ECO:0000313" key="9">
    <source>
        <dbReference type="Proteomes" id="UP000038010"/>
    </source>
</evidence>
<feature type="compositionally biased region" description="Basic and acidic residues" evidence="6">
    <location>
        <begin position="1"/>
        <end position="10"/>
    </location>
</feature>
<keyword evidence="5" id="KW-0175">Coiled coil</keyword>
<feature type="compositionally biased region" description="Pro residues" evidence="6">
    <location>
        <begin position="405"/>
        <end position="414"/>
    </location>
</feature>
<dbReference type="PANTHER" id="PTHR47785">
    <property type="entry name" value="ZN(II)2CYS6 TRANSCRIPTION FACTOR (EUROFUNG)-RELATED-RELATED"/>
    <property type="match status" value="1"/>
</dbReference>
<feature type="region of interest" description="Disordered" evidence="6">
    <location>
        <begin position="402"/>
        <end position="429"/>
    </location>
</feature>
<dbReference type="PROSITE" id="PS50048">
    <property type="entry name" value="ZN2_CY6_FUNGAL_2"/>
    <property type="match status" value="1"/>
</dbReference>
<evidence type="ECO:0000256" key="6">
    <source>
        <dbReference type="SAM" id="MobiDB-lite"/>
    </source>
</evidence>
<dbReference type="InterPro" id="IPR036864">
    <property type="entry name" value="Zn2-C6_fun-type_DNA-bd_sf"/>
</dbReference>
<dbReference type="PANTHER" id="PTHR47785:SF5">
    <property type="entry name" value="ZN(II)2CYS6 TRANSCRIPTION FACTOR (EUROFUNG)"/>
    <property type="match status" value="1"/>
</dbReference>
<feature type="region of interest" description="Disordered" evidence="6">
    <location>
        <begin position="111"/>
        <end position="145"/>
    </location>
</feature>
<dbReference type="AlphaFoldDB" id="A0A0N1H6B5"/>
<evidence type="ECO:0000256" key="4">
    <source>
        <dbReference type="ARBA" id="ARBA00023242"/>
    </source>
</evidence>
<sequence>MASDKDHRAEATTATRGKKRQRGDMETSSTLGRRKVACQTCRNRKVKCDLKRPICSLCAAADNECVYVTDPPKQTLESVAETLTGRLDHVTKQLDDLKAAVQANNSQLPSLVHASSHDSSLLKSPPVPGGPVAQSSRDFSHIPPHRTTADTVLTWPIFGGRFEPNHLIQPLLCNPDVSDSREHSNSVSEKDNYALTTSIGPLEDERIPTLVDSFLLNVHTKNPVLDVETLIVRGREASTRGLGYDAHSCIILLACALGCIAKPFQPDAATPKVATSKELQMGEQCFVLACRRLGLLKQTVLAAQCHFFAGVYLMYTLRPMLSWQHFHQASTTYQLYLKTNGRLIEHMTVVEQGHNALQPGSAQYRKQARLEQRLYWSCFKSEAEFRVELPLPQSELADYEYPRLFPSPPSPPSPHQYEDVDGHTADEHSSHALNLHNDEAAESIRQTESWYYYLTEVALRRIGNRIINTFFAGGHESWTYIEPYLDIAVEFEAQVSSWYANLPPAMQRYETNSTIKAPQKESAGGVAADHVSRELSWATENRLLEMRSWLYQPFLYYLVHVKPLAPTQGMSSPVSFTSSGTYMGLSPEGASVYWSFIQRGIECNLTILDTRTLTHRHHGLWYDLRASVCASFILLATVRAGYTDLIPGGLATLVGTSPQTPGAEMQRPRTSSSGSAVPRPSQVGGKLGKVLDQLRFWSDEAPEMIRHADVLEGLILEMAA</sequence>
<proteinExistence type="predicted"/>
<reference evidence="8 9" key="1">
    <citation type="submission" date="2015-06" db="EMBL/GenBank/DDBJ databases">
        <title>Draft genome of the ant-associated black yeast Phialophora attae CBS 131958.</title>
        <authorList>
            <person name="Moreno L.F."/>
            <person name="Stielow B.J."/>
            <person name="de Hoog S."/>
            <person name="Vicente V.A."/>
            <person name="Weiss V.A."/>
            <person name="de Vries M."/>
            <person name="Cruz L.M."/>
            <person name="Souza E.M."/>
        </authorList>
    </citation>
    <scope>NUCLEOTIDE SEQUENCE [LARGE SCALE GENOMIC DNA]</scope>
    <source>
        <strain evidence="8 9">CBS 131958</strain>
    </source>
</reference>
<dbReference type="VEuPathDB" id="FungiDB:AB675_11831"/>
<evidence type="ECO:0000256" key="2">
    <source>
        <dbReference type="ARBA" id="ARBA00023125"/>
    </source>
</evidence>
<dbReference type="GO" id="GO:0000981">
    <property type="term" value="F:DNA-binding transcription factor activity, RNA polymerase II-specific"/>
    <property type="evidence" value="ECO:0007669"/>
    <property type="project" value="InterPro"/>
</dbReference>
<feature type="domain" description="Zn(2)-C6 fungal-type" evidence="7">
    <location>
        <begin position="37"/>
        <end position="67"/>
    </location>
</feature>
<keyword evidence="4" id="KW-0539">Nucleus</keyword>
<dbReference type="InterPro" id="IPR053181">
    <property type="entry name" value="EcdB-like_regulator"/>
</dbReference>
<dbReference type="Gene3D" id="4.10.240.10">
    <property type="entry name" value="Zn(2)-C6 fungal-type DNA-binding domain"/>
    <property type="match status" value="1"/>
</dbReference>
<evidence type="ECO:0000256" key="1">
    <source>
        <dbReference type="ARBA" id="ARBA00023015"/>
    </source>
</evidence>
<dbReference type="GO" id="GO:0003677">
    <property type="term" value="F:DNA binding"/>
    <property type="evidence" value="ECO:0007669"/>
    <property type="project" value="UniProtKB-KW"/>
</dbReference>
<dbReference type="OrthoDB" id="4356994at2759"/>
<dbReference type="GeneID" id="28732592"/>
<accession>A0A0N1H6B5</accession>
<dbReference type="Proteomes" id="UP000038010">
    <property type="component" value="Unassembled WGS sequence"/>
</dbReference>
<dbReference type="GO" id="GO:0008270">
    <property type="term" value="F:zinc ion binding"/>
    <property type="evidence" value="ECO:0007669"/>
    <property type="project" value="InterPro"/>
</dbReference>
<dbReference type="SMART" id="SM00066">
    <property type="entry name" value="GAL4"/>
    <property type="match status" value="1"/>
</dbReference>
<evidence type="ECO:0000313" key="8">
    <source>
        <dbReference type="EMBL" id="KPI36833.1"/>
    </source>
</evidence>
<evidence type="ECO:0000256" key="3">
    <source>
        <dbReference type="ARBA" id="ARBA00023163"/>
    </source>
</evidence>
<gene>
    <name evidence="8" type="ORF">AB675_11831</name>
</gene>
<feature type="coiled-coil region" evidence="5">
    <location>
        <begin position="80"/>
        <end position="107"/>
    </location>
</feature>
<keyword evidence="9" id="KW-1185">Reference proteome</keyword>
<keyword evidence="1" id="KW-0805">Transcription regulation</keyword>
<evidence type="ECO:0000259" key="7">
    <source>
        <dbReference type="PROSITE" id="PS50048"/>
    </source>
</evidence>
<dbReference type="CDD" id="cd12148">
    <property type="entry name" value="fungal_TF_MHR"/>
    <property type="match status" value="1"/>
</dbReference>
<dbReference type="PROSITE" id="PS00463">
    <property type="entry name" value="ZN2_CY6_FUNGAL_1"/>
    <property type="match status" value="1"/>
</dbReference>
<organism evidence="8 9">
    <name type="scientific">Cyphellophora attinorum</name>
    <dbReference type="NCBI Taxonomy" id="1664694"/>
    <lineage>
        <taxon>Eukaryota</taxon>
        <taxon>Fungi</taxon>
        <taxon>Dikarya</taxon>
        <taxon>Ascomycota</taxon>
        <taxon>Pezizomycotina</taxon>
        <taxon>Eurotiomycetes</taxon>
        <taxon>Chaetothyriomycetidae</taxon>
        <taxon>Chaetothyriales</taxon>
        <taxon>Cyphellophoraceae</taxon>
        <taxon>Cyphellophora</taxon>
    </lineage>
</organism>
<name>A0A0N1H6B5_9EURO</name>
<dbReference type="InterPro" id="IPR001138">
    <property type="entry name" value="Zn2Cys6_DnaBD"/>
</dbReference>
<feature type="compositionally biased region" description="Basic and acidic residues" evidence="6">
    <location>
        <begin position="416"/>
        <end position="429"/>
    </location>
</feature>
<keyword evidence="3" id="KW-0804">Transcription</keyword>
<feature type="region of interest" description="Disordered" evidence="6">
    <location>
        <begin position="1"/>
        <end position="29"/>
    </location>
</feature>